<keyword evidence="4 6" id="KW-0067">ATP-binding</keyword>
<evidence type="ECO:0000256" key="1">
    <source>
        <dbReference type="ARBA" id="ARBA00005417"/>
    </source>
</evidence>
<dbReference type="Gene3D" id="3.40.50.300">
    <property type="entry name" value="P-loop containing nucleotide triphosphate hydrolases"/>
    <property type="match status" value="1"/>
</dbReference>
<dbReference type="Pfam" id="PF00005">
    <property type="entry name" value="ABC_tran"/>
    <property type="match status" value="1"/>
</dbReference>
<comment type="similarity">
    <text evidence="1">Belongs to the ABC transporter superfamily.</text>
</comment>
<dbReference type="InterPro" id="IPR027417">
    <property type="entry name" value="P-loop_NTPase"/>
</dbReference>
<dbReference type="OrthoDB" id="5515229at2"/>
<protein>
    <submittedName>
        <fullName evidence="6">ATP-binding cassette domain-containing protein</fullName>
    </submittedName>
</protein>
<dbReference type="SMART" id="SM00382">
    <property type="entry name" value="AAA"/>
    <property type="match status" value="1"/>
</dbReference>
<evidence type="ECO:0000256" key="4">
    <source>
        <dbReference type="ARBA" id="ARBA00022840"/>
    </source>
</evidence>
<dbReference type="PANTHER" id="PTHR42734:SF17">
    <property type="entry name" value="METAL TRANSPORT SYSTEM ATP-BINDING PROTEIN TM_0124-RELATED"/>
    <property type="match status" value="1"/>
</dbReference>
<keyword evidence="7" id="KW-1185">Reference proteome</keyword>
<sequence>MKIIDFNNIYVSYEVNPVLENINLEIEEGQHWAILGSNGSGKSTLIKLLSNDLYPNTKYKFKKLIFGKERWSIFDLKKNLGIITNDLHNYFEKHGNFLTAYEVVLSGYYSSIGVFKHQDFTKTQHKKALEVLEFLEISHIKDKKVHQMSTGQLRRCIIGRALIHEPKAFILDEPTVGLDIKAQNSFLQIIRKLSSKASIILVTHHIEEIFSEISHIAMLYNKTIFKQGEKKEILNSDNLSKIFESKIILEEENQRYYIKSIE</sequence>
<feature type="domain" description="ABC transporter" evidence="5">
    <location>
        <begin position="4"/>
        <end position="246"/>
    </location>
</feature>
<comment type="caution">
    <text evidence="6">The sequence shown here is derived from an EMBL/GenBank/DDBJ whole genome shotgun (WGS) entry which is preliminary data.</text>
</comment>
<dbReference type="EMBL" id="VANU01000001">
    <property type="protein sequence ID" value="TLP41135.1"/>
    <property type="molecule type" value="Genomic_DNA"/>
</dbReference>
<accession>A0A5R8Y4X7</accession>
<dbReference type="GO" id="GO:0005524">
    <property type="term" value="F:ATP binding"/>
    <property type="evidence" value="ECO:0007669"/>
    <property type="project" value="UniProtKB-KW"/>
</dbReference>
<proteinExistence type="inferred from homology"/>
<dbReference type="PANTHER" id="PTHR42734">
    <property type="entry name" value="METAL TRANSPORT SYSTEM ATP-BINDING PROTEIN TM_0124-RELATED"/>
    <property type="match status" value="1"/>
</dbReference>
<reference evidence="6 7" key="1">
    <citation type="submission" date="2019-05" db="EMBL/GenBank/DDBJ databases">
        <title>Arcobacter sp. nov., isolated from sea sediment.</title>
        <authorList>
            <person name="Kim W."/>
        </authorList>
    </citation>
    <scope>NUCLEOTIDE SEQUENCE [LARGE SCALE GENOMIC DNA]</scope>
    <source>
        <strain evidence="6 7">CAU 1517</strain>
    </source>
</reference>
<keyword evidence="3" id="KW-0547">Nucleotide-binding</keyword>
<gene>
    <name evidence="6" type="ORF">FDK22_03685</name>
</gene>
<dbReference type="SUPFAM" id="SSF52540">
    <property type="entry name" value="P-loop containing nucleoside triphosphate hydrolases"/>
    <property type="match status" value="1"/>
</dbReference>
<evidence type="ECO:0000313" key="6">
    <source>
        <dbReference type="EMBL" id="TLP41135.1"/>
    </source>
</evidence>
<dbReference type="Proteomes" id="UP000308901">
    <property type="component" value="Unassembled WGS sequence"/>
</dbReference>
<dbReference type="InterPro" id="IPR003593">
    <property type="entry name" value="AAA+_ATPase"/>
</dbReference>
<dbReference type="PROSITE" id="PS50893">
    <property type="entry name" value="ABC_TRANSPORTER_2"/>
    <property type="match status" value="1"/>
</dbReference>
<evidence type="ECO:0000259" key="5">
    <source>
        <dbReference type="PROSITE" id="PS50893"/>
    </source>
</evidence>
<evidence type="ECO:0000256" key="3">
    <source>
        <dbReference type="ARBA" id="ARBA00022741"/>
    </source>
</evidence>
<organism evidence="6 7">
    <name type="scientific">Arcobacter arenosus</name>
    <dbReference type="NCBI Taxonomy" id="2576037"/>
    <lineage>
        <taxon>Bacteria</taxon>
        <taxon>Pseudomonadati</taxon>
        <taxon>Campylobacterota</taxon>
        <taxon>Epsilonproteobacteria</taxon>
        <taxon>Campylobacterales</taxon>
        <taxon>Arcobacteraceae</taxon>
        <taxon>Arcobacter</taxon>
    </lineage>
</organism>
<dbReference type="GO" id="GO:0016887">
    <property type="term" value="F:ATP hydrolysis activity"/>
    <property type="evidence" value="ECO:0007669"/>
    <property type="project" value="InterPro"/>
</dbReference>
<evidence type="ECO:0000313" key="7">
    <source>
        <dbReference type="Proteomes" id="UP000308901"/>
    </source>
</evidence>
<dbReference type="RefSeq" id="WP_138151537.1">
    <property type="nucleotide sequence ID" value="NZ_VANU01000001.1"/>
</dbReference>
<dbReference type="InterPro" id="IPR003439">
    <property type="entry name" value="ABC_transporter-like_ATP-bd"/>
</dbReference>
<name>A0A5R8Y4X7_9BACT</name>
<keyword evidence="2" id="KW-0813">Transport</keyword>
<dbReference type="AlphaFoldDB" id="A0A5R8Y4X7"/>
<dbReference type="InterPro" id="IPR050153">
    <property type="entry name" value="Metal_Ion_Import_ABC"/>
</dbReference>
<evidence type="ECO:0000256" key="2">
    <source>
        <dbReference type="ARBA" id="ARBA00022448"/>
    </source>
</evidence>